<evidence type="ECO:0000256" key="4">
    <source>
        <dbReference type="ARBA" id="ARBA00035202"/>
    </source>
</evidence>
<evidence type="ECO:0000256" key="5">
    <source>
        <dbReference type="HAMAP-Rule" id="MF_00362"/>
    </source>
</evidence>
<dbReference type="NCBIfam" id="NF000955">
    <property type="entry name" value="PRK00099.1-1"/>
    <property type="match status" value="1"/>
</dbReference>
<sequence>MSTVIEQKQAVVSEIADKLANSESIVFVDYRGLNVAQATELRRKLREEDVEFKVYKNTMARRATAETNFTEIDEFLVGPTAIATSATDAVAAARVLNDFSKANPALEIKTGIIQGEVTTVDNIKQLAELPSYDGLVAMLLSVLQAPLRNFALASQAVADQKEENENAS</sequence>
<comment type="similarity">
    <text evidence="1 5">Belongs to the universal ribosomal protein uL10 family.</text>
</comment>
<gene>
    <name evidence="5" type="primary">rplJ</name>
    <name evidence="6" type="ORF">SAMN04488123_11460</name>
</gene>
<dbReference type="OrthoDB" id="9808307at2"/>
<name>A0A1G8QXM2_9BACI</name>
<evidence type="ECO:0000313" key="7">
    <source>
        <dbReference type="Proteomes" id="UP000198853"/>
    </source>
</evidence>
<dbReference type="Gene3D" id="3.30.70.1730">
    <property type="match status" value="1"/>
</dbReference>
<comment type="function">
    <text evidence="5">Forms part of the ribosomal stalk, playing a central role in the interaction of the ribosome with GTP-bound translation factors.</text>
</comment>
<dbReference type="GO" id="GO:0015934">
    <property type="term" value="C:large ribosomal subunit"/>
    <property type="evidence" value="ECO:0007669"/>
    <property type="project" value="InterPro"/>
</dbReference>
<dbReference type="GO" id="GO:0003735">
    <property type="term" value="F:structural constituent of ribosome"/>
    <property type="evidence" value="ECO:0007669"/>
    <property type="project" value="InterPro"/>
</dbReference>
<dbReference type="GO" id="GO:0070180">
    <property type="term" value="F:large ribosomal subunit rRNA binding"/>
    <property type="evidence" value="ECO:0007669"/>
    <property type="project" value="UniProtKB-UniRule"/>
</dbReference>
<dbReference type="CDD" id="cd05797">
    <property type="entry name" value="Ribosomal_L10"/>
    <property type="match status" value="1"/>
</dbReference>
<evidence type="ECO:0000256" key="1">
    <source>
        <dbReference type="ARBA" id="ARBA00008889"/>
    </source>
</evidence>
<dbReference type="InterPro" id="IPR001790">
    <property type="entry name" value="Ribosomal_uL10"/>
</dbReference>
<keyword evidence="5" id="KW-0694">RNA-binding</keyword>
<keyword evidence="2 5" id="KW-0689">Ribosomal protein</keyword>
<dbReference type="InterPro" id="IPR043141">
    <property type="entry name" value="Ribosomal_uL10-like_sf"/>
</dbReference>
<protein>
    <recommendedName>
        <fullName evidence="4 5">Large ribosomal subunit protein uL10</fullName>
    </recommendedName>
</protein>
<dbReference type="PROSITE" id="PS01109">
    <property type="entry name" value="RIBOSOMAL_L10"/>
    <property type="match status" value="1"/>
</dbReference>
<dbReference type="AlphaFoldDB" id="A0A1G8QXM2"/>
<organism evidence="6 7">
    <name type="scientific">Natribacillus halophilus</name>
    <dbReference type="NCBI Taxonomy" id="549003"/>
    <lineage>
        <taxon>Bacteria</taxon>
        <taxon>Bacillati</taxon>
        <taxon>Bacillota</taxon>
        <taxon>Bacilli</taxon>
        <taxon>Bacillales</taxon>
        <taxon>Bacillaceae</taxon>
        <taxon>Natribacillus</taxon>
    </lineage>
</organism>
<keyword evidence="5" id="KW-0699">rRNA-binding</keyword>
<keyword evidence="3 5" id="KW-0687">Ribonucleoprotein</keyword>
<dbReference type="SUPFAM" id="SSF160369">
    <property type="entry name" value="Ribosomal protein L10-like"/>
    <property type="match status" value="1"/>
</dbReference>
<reference evidence="6 7" key="1">
    <citation type="submission" date="2016-10" db="EMBL/GenBank/DDBJ databases">
        <authorList>
            <person name="de Groot N.N."/>
        </authorList>
    </citation>
    <scope>NUCLEOTIDE SEQUENCE [LARGE SCALE GENOMIC DNA]</scope>
    <source>
        <strain evidence="6 7">DSM 21771</strain>
    </source>
</reference>
<evidence type="ECO:0000256" key="3">
    <source>
        <dbReference type="ARBA" id="ARBA00023274"/>
    </source>
</evidence>
<keyword evidence="7" id="KW-1185">Reference proteome</keyword>
<dbReference type="PANTHER" id="PTHR11560">
    <property type="entry name" value="39S RIBOSOMAL PROTEIN L10, MITOCHONDRIAL"/>
    <property type="match status" value="1"/>
</dbReference>
<evidence type="ECO:0000256" key="2">
    <source>
        <dbReference type="ARBA" id="ARBA00022980"/>
    </source>
</evidence>
<dbReference type="InterPro" id="IPR047865">
    <property type="entry name" value="Ribosomal_uL10_bac_type"/>
</dbReference>
<dbReference type="HAMAP" id="MF_00362">
    <property type="entry name" value="Ribosomal_uL10"/>
    <property type="match status" value="1"/>
</dbReference>
<dbReference type="InterPro" id="IPR022973">
    <property type="entry name" value="Ribosomal_uL10_bac"/>
</dbReference>
<dbReference type="InterPro" id="IPR002363">
    <property type="entry name" value="Ribosomal_uL10_CS_bac"/>
</dbReference>
<dbReference type="EMBL" id="FNEN01000014">
    <property type="protein sequence ID" value="SDJ09363.1"/>
    <property type="molecule type" value="Genomic_DNA"/>
</dbReference>
<comment type="subunit">
    <text evidence="5">Part of the ribosomal stalk of the 50S ribosomal subunit. The N-terminus interacts with L11 and the large rRNA to form the base of the stalk. The C-terminus forms an elongated spine to which L12 dimers bind in a sequential fashion forming a multimeric L10(L12)X complex.</text>
</comment>
<dbReference type="GO" id="GO:0006412">
    <property type="term" value="P:translation"/>
    <property type="evidence" value="ECO:0007669"/>
    <property type="project" value="UniProtKB-UniRule"/>
</dbReference>
<evidence type="ECO:0000313" key="6">
    <source>
        <dbReference type="EMBL" id="SDJ09363.1"/>
    </source>
</evidence>
<dbReference type="Pfam" id="PF00466">
    <property type="entry name" value="Ribosomal_L10"/>
    <property type="match status" value="1"/>
</dbReference>
<dbReference type="Proteomes" id="UP000198853">
    <property type="component" value="Unassembled WGS sequence"/>
</dbReference>
<proteinExistence type="inferred from homology"/>
<dbReference type="RefSeq" id="WP_090399317.1">
    <property type="nucleotide sequence ID" value="NZ_FNEN01000014.1"/>
</dbReference>
<accession>A0A1G8QXM2</accession>